<organism evidence="2 3">
    <name type="scientific">Pyronema omphalodes (strain CBS 100304)</name>
    <name type="common">Pyronema confluens</name>
    <dbReference type="NCBI Taxonomy" id="1076935"/>
    <lineage>
        <taxon>Eukaryota</taxon>
        <taxon>Fungi</taxon>
        <taxon>Dikarya</taxon>
        <taxon>Ascomycota</taxon>
        <taxon>Pezizomycotina</taxon>
        <taxon>Pezizomycetes</taxon>
        <taxon>Pezizales</taxon>
        <taxon>Pyronemataceae</taxon>
        <taxon>Pyronema</taxon>
    </lineage>
</organism>
<dbReference type="InterPro" id="IPR029327">
    <property type="entry name" value="HAUS4"/>
</dbReference>
<feature type="coiled-coil region" evidence="1">
    <location>
        <begin position="42"/>
        <end position="79"/>
    </location>
</feature>
<reference evidence="2 3" key="1">
    <citation type="journal article" date="2013" name="PLoS Genet.">
        <title>The genome and development-dependent transcriptomes of Pyronema confluens: a window into fungal evolution.</title>
        <authorList>
            <person name="Traeger S."/>
            <person name="Altegoer F."/>
            <person name="Freitag M."/>
            <person name="Gabaldon T."/>
            <person name="Kempken F."/>
            <person name="Kumar A."/>
            <person name="Marcet-Houben M."/>
            <person name="Poggeler S."/>
            <person name="Stajich J.E."/>
            <person name="Nowrousian M."/>
        </authorList>
    </citation>
    <scope>NUCLEOTIDE SEQUENCE [LARGE SCALE GENOMIC DNA]</scope>
    <source>
        <strain evidence="3">CBS 100304</strain>
        <tissue evidence="2">Vegetative mycelium</tissue>
    </source>
</reference>
<protein>
    <submittedName>
        <fullName evidence="2">Similar to Uncharacterized protein AN1985 acc. no. P0C0V6</fullName>
    </submittedName>
</protein>
<dbReference type="Proteomes" id="UP000018144">
    <property type="component" value="Unassembled WGS sequence"/>
</dbReference>
<dbReference type="OrthoDB" id="66964at2759"/>
<dbReference type="eggNOG" id="ENOG502S7PS">
    <property type="taxonomic scope" value="Eukaryota"/>
</dbReference>
<keyword evidence="3" id="KW-1185">Reference proteome</keyword>
<dbReference type="OMA" id="SNLRTWA"/>
<dbReference type="AlphaFoldDB" id="U4LV25"/>
<accession>U4LV25</accession>
<dbReference type="Pfam" id="PF14735">
    <property type="entry name" value="HAUS4"/>
    <property type="match status" value="1"/>
</dbReference>
<sequence>MLPPIPPTVLTSNPQFASLYTTLTQTLLDPNTGCTRAFSRPNDTLDDELRTYRAELAKTQLLQRELSSLTSRANGLSEELQETLDLLMSSYYRGLDDKDKVLLQEEFEELEDNLPMIGKEVSQQLLKTMKEVLMVAYPGETEKYLESKVDALPAEVALRGSSLQKGREELIRRQLALGEVCGEIMETYHGIALRLLSLLKQKSTTTSKALTAKSEHLALVAESMSLKLDVLKNQALSAIYDPEAVDALQNYQMHLRDTSTRLVARQRVVEDGLRKYKSAGSDMRGLVERYSQIMRQMETVAKDIRRLQGA</sequence>
<gene>
    <name evidence="2" type="ORF">PCON_12426</name>
</gene>
<evidence type="ECO:0000256" key="1">
    <source>
        <dbReference type="SAM" id="Coils"/>
    </source>
</evidence>
<keyword evidence="1" id="KW-0175">Coiled coil</keyword>
<dbReference type="GO" id="GO:0070652">
    <property type="term" value="C:HAUS complex"/>
    <property type="evidence" value="ECO:0007669"/>
    <property type="project" value="InterPro"/>
</dbReference>
<evidence type="ECO:0000313" key="3">
    <source>
        <dbReference type="Proteomes" id="UP000018144"/>
    </source>
</evidence>
<proteinExistence type="predicted"/>
<dbReference type="GO" id="GO:0051225">
    <property type="term" value="P:spindle assembly"/>
    <property type="evidence" value="ECO:0007669"/>
    <property type="project" value="InterPro"/>
</dbReference>
<name>U4LV25_PYROM</name>
<evidence type="ECO:0000313" key="2">
    <source>
        <dbReference type="EMBL" id="CCX32156.1"/>
    </source>
</evidence>
<dbReference type="EMBL" id="HF935724">
    <property type="protein sequence ID" value="CCX32156.1"/>
    <property type="molecule type" value="Genomic_DNA"/>
</dbReference>
<dbReference type="STRING" id="1076935.U4LV25"/>